<dbReference type="RefSeq" id="WP_048114887.1">
    <property type="nucleotide sequence ID" value="NZ_VCYI01000001.1"/>
</dbReference>
<name>A0ABT8M0R9_9EURY</name>
<feature type="transmembrane region" description="Helical" evidence="1">
    <location>
        <begin position="169"/>
        <end position="193"/>
    </location>
</feature>
<keyword evidence="1" id="KW-0472">Membrane</keyword>
<keyword evidence="3" id="KW-1185">Reference proteome</keyword>
<feature type="transmembrane region" description="Helical" evidence="1">
    <location>
        <begin position="205"/>
        <end position="230"/>
    </location>
</feature>
<evidence type="ECO:0000313" key="3">
    <source>
        <dbReference type="Proteomes" id="UP001168423"/>
    </source>
</evidence>
<feature type="transmembrane region" description="Helical" evidence="1">
    <location>
        <begin position="136"/>
        <end position="163"/>
    </location>
</feature>
<accession>A0ABT8M0R9</accession>
<dbReference type="PANTHER" id="PTHR43471:SF13">
    <property type="entry name" value="ABC-2 TYPE TRANSPORT SYSTEM PERMEASE PROTEIN"/>
    <property type="match status" value="1"/>
</dbReference>
<comment type="caution">
    <text evidence="2">The sequence shown here is derived from an EMBL/GenBank/DDBJ whole genome shotgun (WGS) entry which is preliminary data.</text>
</comment>
<feature type="transmembrane region" description="Helical" evidence="1">
    <location>
        <begin position="326"/>
        <end position="345"/>
    </location>
</feature>
<protein>
    <submittedName>
        <fullName evidence="2">ABC transporter permease</fullName>
    </submittedName>
</protein>
<organism evidence="2 3">
    <name type="scientific">Methanoculleus methanifontis</name>
    <dbReference type="NCBI Taxonomy" id="2584086"/>
    <lineage>
        <taxon>Archaea</taxon>
        <taxon>Methanobacteriati</taxon>
        <taxon>Methanobacteriota</taxon>
        <taxon>Stenosarchaea group</taxon>
        <taxon>Methanomicrobia</taxon>
        <taxon>Methanomicrobiales</taxon>
        <taxon>Methanomicrobiaceae</taxon>
        <taxon>Methanoculleus</taxon>
    </lineage>
</organism>
<feature type="transmembrane region" description="Helical" evidence="1">
    <location>
        <begin position="81"/>
        <end position="108"/>
    </location>
</feature>
<keyword evidence="1" id="KW-1133">Transmembrane helix</keyword>
<proteinExistence type="predicted"/>
<dbReference type="Proteomes" id="UP001168423">
    <property type="component" value="Unassembled WGS sequence"/>
</dbReference>
<evidence type="ECO:0000256" key="1">
    <source>
        <dbReference type="SAM" id="Phobius"/>
    </source>
</evidence>
<gene>
    <name evidence="2" type="ORF">FGW20_00110</name>
</gene>
<dbReference type="PANTHER" id="PTHR43471">
    <property type="entry name" value="ABC TRANSPORTER PERMEASE"/>
    <property type="match status" value="1"/>
</dbReference>
<sequence>MTAERVLTVAQKEFTDLFTSRRFLLIFVLYLIIAMVGTGQGLERYDYALTSYNDALQAVDEYRDLQNLGAWWLEMPERPSVLLIFDSMAGTTVTLGALLAIAAGFDLVTREKESRSLKTLLAHPVYRDEVIVGKALGGAATLGVVVGLALAAITGLLLILSIVPTAAEAVSILLFGVVSLLFLVAWFTVALAFSTVTQESGNALVFTLVIFFVVSSLLPVLGAMVGGLVAGPPPQRPEQPEVIPVEMYVSTSAGESFVQRDDSGQQASVWSEALRDYQEDLAAYTAKKRLITNVVTLLSPQKSYQDLTDFISAPGEESFLEPLGSVWAGITGLIVFPAVFFVAAYTRFMQMDIR</sequence>
<dbReference type="Pfam" id="PF12679">
    <property type="entry name" value="ABC2_membrane_2"/>
    <property type="match status" value="1"/>
</dbReference>
<reference evidence="2" key="1">
    <citation type="submission" date="2019-05" db="EMBL/GenBank/DDBJ databases">
        <title>Isolation and characterization of methanogens from the cold seep sediment at Four-Way Closure Ridge.</title>
        <authorList>
            <person name="You Y.-T."/>
            <person name="Chen S.-C."/>
            <person name="Zhang W.-L."/>
            <person name="Lai M.-C."/>
        </authorList>
    </citation>
    <scope>NUCLEOTIDE SEQUENCE</scope>
    <source>
        <strain evidence="2">FWC-SCC3</strain>
    </source>
</reference>
<dbReference type="EMBL" id="VCYI01000001">
    <property type="protein sequence ID" value="MDN7011465.1"/>
    <property type="molecule type" value="Genomic_DNA"/>
</dbReference>
<feature type="transmembrane region" description="Helical" evidence="1">
    <location>
        <begin position="23"/>
        <end position="42"/>
    </location>
</feature>
<evidence type="ECO:0000313" key="2">
    <source>
        <dbReference type="EMBL" id="MDN7011465.1"/>
    </source>
</evidence>
<keyword evidence="1" id="KW-0812">Transmembrane</keyword>